<evidence type="ECO:0000256" key="1">
    <source>
        <dbReference type="ARBA" id="ARBA00001913"/>
    </source>
</evidence>
<reference evidence="10" key="1">
    <citation type="submission" date="2020-08" db="EMBL/GenBank/DDBJ databases">
        <title>Whole genome shotgun sequence of Actinocatenispora sera NBRC 101916.</title>
        <authorList>
            <person name="Komaki H."/>
            <person name="Tamura T."/>
        </authorList>
    </citation>
    <scope>NUCLEOTIDE SEQUENCE</scope>
    <source>
        <strain evidence="10">NBRC 101916</strain>
    </source>
</reference>
<dbReference type="GO" id="GO:0004252">
    <property type="term" value="F:serine-type endopeptidase activity"/>
    <property type="evidence" value="ECO:0007669"/>
    <property type="project" value="InterPro"/>
</dbReference>
<keyword evidence="6" id="KW-0106">Calcium</keyword>
<dbReference type="Pfam" id="PF09286">
    <property type="entry name" value="Pro-kuma_activ"/>
    <property type="match status" value="1"/>
</dbReference>
<comment type="cofactor">
    <cofactor evidence="1">
        <name>Ca(2+)</name>
        <dbReference type="ChEBI" id="CHEBI:29108"/>
    </cofactor>
</comment>
<keyword evidence="3" id="KW-0479">Metal-binding</keyword>
<feature type="region of interest" description="Disordered" evidence="8">
    <location>
        <begin position="226"/>
        <end position="245"/>
    </location>
</feature>
<dbReference type="RefSeq" id="WP_084132780.1">
    <property type="nucleotide sequence ID" value="NZ_AP023354.1"/>
</dbReference>
<dbReference type="CDD" id="cd04056">
    <property type="entry name" value="Peptidases_S53"/>
    <property type="match status" value="1"/>
</dbReference>
<dbReference type="SUPFAM" id="SSF54897">
    <property type="entry name" value="Protease propeptides/inhibitors"/>
    <property type="match status" value="1"/>
</dbReference>
<dbReference type="InterPro" id="IPR050819">
    <property type="entry name" value="Tripeptidyl-peptidase_I"/>
</dbReference>
<dbReference type="SMART" id="SM00944">
    <property type="entry name" value="Pro-kuma_activ"/>
    <property type="match status" value="1"/>
</dbReference>
<keyword evidence="7" id="KW-0865">Zymogen</keyword>
<evidence type="ECO:0000256" key="7">
    <source>
        <dbReference type="ARBA" id="ARBA00023145"/>
    </source>
</evidence>
<name>A0A810KW06_9ACTN</name>
<evidence type="ECO:0000256" key="3">
    <source>
        <dbReference type="ARBA" id="ARBA00022723"/>
    </source>
</evidence>
<proteinExistence type="predicted"/>
<dbReference type="Proteomes" id="UP000680750">
    <property type="component" value="Chromosome"/>
</dbReference>
<protein>
    <submittedName>
        <fullName evidence="10">Kumamolisin</fullName>
    </submittedName>
</protein>
<evidence type="ECO:0000256" key="6">
    <source>
        <dbReference type="ARBA" id="ARBA00022837"/>
    </source>
</evidence>
<dbReference type="PANTHER" id="PTHR14218:SF15">
    <property type="entry name" value="TRIPEPTIDYL-PEPTIDASE 1"/>
    <property type="match status" value="1"/>
</dbReference>
<evidence type="ECO:0000313" key="10">
    <source>
        <dbReference type="EMBL" id="BCJ26529.1"/>
    </source>
</evidence>
<keyword evidence="5" id="KW-0720">Serine protease</keyword>
<evidence type="ECO:0000256" key="8">
    <source>
        <dbReference type="SAM" id="MobiDB-lite"/>
    </source>
</evidence>
<dbReference type="PROSITE" id="PS51695">
    <property type="entry name" value="SEDOLISIN"/>
    <property type="match status" value="1"/>
</dbReference>
<dbReference type="AlphaFoldDB" id="A0A810KW06"/>
<evidence type="ECO:0000256" key="5">
    <source>
        <dbReference type="ARBA" id="ARBA00022825"/>
    </source>
</evidence>
<dbReference type="GO" id="GO:0046872">
    <property type="term" value="F:metal ion binding"/>
    <property type="evidence" value="ECO:0007669"/>
    <property type="project" value="UniProtKB-KW"/>
</dbReference>
<dbReference type="GO" id="GO:0006508">
    <property type="term" value="P:proteolysis"/>
    <property type="evidence" value="ECO:0007669"/>
    <property type="project" value="UniProtKB-KW"/>
</dbReference>
<organism evidence="10 11">
    <name type="scientific">Actinocatenispora sera</name>
    <dbReference type="NCBI Taxonomy" id="390989"/>
    <lineage>
        <taxon>Bacteria</taxon>
        <taxon>Bacillati</taxon>
        <taxon>Actinomycetota</taxon>
        <taxon>Actinomycetes</taxon>
        <taxon>Micromonosporales</taxon>
        <taxon>Micromonosporaceae</taxon>
        <taxon>Actinocatenispora</taxon>
    </lineage>
</organism>
<dbReference type="InterPro" id="IPR030400">
    <property type="entry name" value="Sedolisin_dom"/>
</dbReference>
<dbReference type="InterPro" id="IPR036852">
    <property type="entry name" value="Peptidase_S8/S53_dom_sf"/>
</dbReference>
<feature type="region of interest" description="Disordered" evidence="8">
    <location>
        <begin position="522"/>
        <end position="560"/>
    </location>
</feature>
<keyword evidence="2" id="KW-0645">Protease</keyword>
<dbReference type="InterPro" id="IPR015366">
    <property type="entry name" value="S53_propep"/>
</dbReference>
<dbReference type="OrthoDB" id="3480681at2"/>
<keyword evidence="11" id="KW-1185">Reference proteome</keyword>
<evidence type="ECO:0000256" key="4">
    <source>
        <dbReference type="ARBA" id="ARBA00022801"/>
    </source>
</evidence>
<dbReference type="GO" id="GO:0008240">
    <property type="term" value="F:tripeptidyl-peptidase activity"/>
    <property type="evidence" value="ECO:0007669"/>
    <property type="project" value="TreeGrafter"/>
</dbReference>
<evidence type="ECO:0000259" key="9">
    <source>
        <dbReference type="PROSITE" id="PS51695"/>
    </source>
</evidence>
<dbReference type="EMBL" id="AP023354">
    <property type="protein sequence ID" value="BCJ26529.1"/>
    <property type="molecule type" value="Genomic_DNA"/>
</dbReference>
<dbReference type="KEGG" id="aser:Asera_06370"/>
<dbReference type="CDD" id="cd11377">
    <property type="entry name" value="Pro-peptidase_S53"/>
    <property type="match status" value="1"/>
</dbReference>
<sequence length="560" mass="55426">MADVAFVPVPGSRRGAALPQAQESGTLDDAERLETTLVLRRRSPLPAELVTGPATVSRAEFADRYGADPADIDTVRAALTGHGLEIVAVDQASRRIVVGGPLATQSAMFGARLSRMSAPNPFDGGTVAYRHREGELRLPAELAGVVTAVLGLDDRPQARAAFRVAAAEATTASFTPPQLGTVYGFPTDVDGTGQTVAIIELGGGFGQADLDAYFGELQLAPPTVTAASVDGGQNRPGGDPSGADGEVLLDIEVVGGLAPGAHQVVYFAPNTDQGFLDAVSTAIHADPTPVAVSISWGASEDQWTEQARASFDQALADAAALGVTVTAAAGDGGSADGATDGTAHTDFPASSPHVLACGGTSLTADASTGAVRSETVWNSGSGGGATGGGVSTAFDLPSWQQQVGVPAGPTGGAGRGVPDVAADADPATGYRVRVDGKEMVIGGTSAVAPLWAALLARLAQRTGSGFGLVQPTLYGTTTAGAVAPGFRDVTSGGNGAYEAGPGWDACTGLGVPTAALADVLTGPDIAAPSGPAPSSAAPSGSAPSGSASAGRGARSAVADQ</sequence>
<feature type="domain" description="Peptidase S53" evidence="9">
    <location>
        <begin position="173"/>
        <end position="524"/>
    </location>
</feature>
<accession>A0A810KW06</accession>
<evidence type="ECO:0000256" key="2">
    <source>
        <dbReference type="ARBA" id="ARBA00022670"/>
    </source>
</evidence>
<keyword evidence="4" id="KW-0378">Hydrolase</keyword>
<dbReference type="PANTHER" id="PTHR14218">
    <property type="entry name" value="PROTEASE S8 TRIPEPTIDYL PEPTIDASE I CLN2"/>
    <property type="match status" value="1"/>
</dbReference>
<dbReference type="Gene3D" id="3.40.50.200">
    <property type="entry name" value="Peptidase S8/S53 domain"/>
    <property type="match status" value="1"/>
</dbReference>
<gene>
    <name evidence="10" type="ORF">Asera_06370</name>
</gene>
<evidence type="ECO:0000313" key="11">
    <source>
        <dbReference type="Proteomes" id="UP000680750"/>
    </source>
</evidence>
<dbReference type="SUPFAM" id="SSF52743">
    <property type="entry name" value="Subtilisin-like"/>
    <property type="match status" value="1"/>
</dbReference>
<feature type="compositionally biased region" description="Low complexity" evidence="8">
    <location>
        <begin position="526"/>
        <end position="560"/>
    </location>
</feature>